<keyword evidence="7 8" id="KW-0472">Membrane</keyword>
<proteinExistence type="inferred from homology"/>
<sequence length="181" mass="18914">MGRTASAVIAIVFAVLLQSALVNRLPLPWGVGPDLVVLVVTALALRATPSAGALAGFTAGLAMDVMPPAEHEIGRYALVLGVAGYMVGSLRDTSWRSGLWPYGVAAMAVFGVALGYAFVGAILADPRVSLSSTLTLGGLSVVMTMLVSPLVLTPMLKVMRRLNRDRFGPIGEAPWIEGVLR</sequence>
<organism evidence="9 10">
    <name type="scientific">Salinactinospora qingdaonensis</name>
    <dbReference type="NCBI Taxonomy" id="702744"/>
    <lineage>
        <taxon>Bacteria</taxon>
        <taxon>Bacillati</taxon>
        <taxon>Actinomycetota</taxon>
        <taxon>Actinomycetes</taxon>
        <taxon>Streptosporangiales</taxon>
        <taxon>Nocardiopsidaceae</taxon>
        <taxon>Salinactinospora</taxon>
    </lineage>
</organism>
<comment type="caution">
    <text evidence="9">The sequence shown here is derived from an EMBL/GenBank/DDBJ whole genome shotgun (WGS) entry which is preliminary data.</text>
</comment>
<evidence type="ECO:0000256" key="4">
    <source>
        <dbReference type="ARBA" id="ARBA00022692"/>
    </source>
</evidence>
<evidence type="ECO:0000256" key="3">
    <source>
        <dbReference type="ARBA" id="ARBA00022475"/>
    </source>
</evidence>
<feature type="transmembrane region" description="Helical" evidence="8">
    <location>
        <begin position="102"/>
        <end position="124"/>
    </location>
</feature>
<reference evidence="10" key="1">
    <citation type="journal article" date="2019" name="Int. J. Syst. Evol. Microbiol.">
        <title>The Global Catalogue of Microorganisms (GCM) 10K type strain sequencing project: providing services to taxonomists for standard genome sequencing and annotation.</title>
        <authorList>
            <consortium name="The Broad Institute Genomics Platform"/>
            <consortium name="The Broad Institute Genome Sequencing Center for Infectious Disease"/>
            <person name="Wu L."/>
            <person name="Ma J."/>
        </authorList>
    </citation>
    <scope>NUCLEOTIDE SEQUENCE [LARGE SCALE GENOMIC DNA]</scope>
    <source>
        <strain evidence="10">JCM 17137</strain>
    </source>
</reference>
<keyword evidence="4 8" id="KW-0812">Transmembrane</keyword>
<keyword evidence="3" id="KW-1003">Cell membrane</keyword>
<keyword evidence="5" id="KW-0133">Cell shape</keyword>
<evidence type="ECO:0000256" key="1">
    <source>
        <dbReference type="ARBA" id="ARBA00004651"/>
    </source>
</evidence>
<dbReference type="EMBL" id="BAABDD010000001">
    <property type="protein sequence ID" value="GAA3724482.1"/>
    <property type="molecule type" value="Genomic_DNA"/>
</dbReference>
<gene>
    <name evidence="9" type="ORF">GCM10022402_01410</name>
</gene>
<evidence type="ECO:0000256" key="2">
    <source>
        <dbReference type="ARBA" id="ARBA00007776"/>
    </source>
</evidence>
<evidence type="ECO:0000313" key="9">
    <source>
        <dbReference type="EMBL" id="GAA3724482.1"/>
    </source>
</evidence>
<accession>A0ABP7ETE1</accession>
<dbReference type="RefSeq" id="WP_344966265.1">
    <property type="nucleotide sequence ID" value="NZ_BAABDD010000001.1"/>
</dbReference>
<comment type="similarity">
    <text evidence="2">Belongs to the MreD family.</text>
</comment>
<evidence type="ECO:0000313" key="10">
    <source>
        <dbReference type="Proteomes" id="UP001500908"/>
    </source>
</evidence>
<evidence type="ECO:0000256" key="8">
    <source>
        <dbReference type="SAM" id="Phobius"/>
    </source>
</evidence>
<feature type="transmembrane region" description="Helical" evidence="8">
    <location>
        <begin position="73"/>
        <end position="90"/>
    </location>
</feature>
<evidence type="ECO:0008006" key="11">
    <source>
        <dbReference type="Google" id="ProtNLM"/>
    </source>
</evidence>
<dbReference type="NCBIfam" id="TIGR03426">
    <property type="entry name" value="shape_MreD"/>
    <property type="match status" value="1"/>
</dbReference>
<dbReference type="Proteomes" id="UP001500908">
    <property type="component" value="Unassembled WGS sequence"/>
</dbReference>
<keyword evidence="6 8" id="KW-1133">Transmembrane helix</keyword>
<evidence type="ECO:0000256" key="7">
    <source>
        <dbReference type="ARBA" id="ARBA00023136"/>
    </source>
</evidence>
<evidence type="ECO:0000256" key="6">
    <source>
        <dbReference type="ARBA" id="ARBA00022989"/>
    </source>
</evidence>
<keyword evidence="10" id="KW-1185">Reference proteome</keyword>
<name>A0ABP7ETE1_9ACTN</name>
<comment type="subcellular location">
    <subcellularLocation>
        <location evidence="1">Cell membrane</location>
        <topology evidence="1">Multi-pass membrane protein</topology>
    </subcellularLocation>
</comment>
<protein>
    <recommendedName>
        <fullName evidence="11">Rod shape-determining protein MreD</fullName>
    </recommendedName>
</protein>
<dbReference type="InterPro" id="IPR007227">
    <property type="entry name" value="Cell_shape_determining_MreD"/>
</dbReference>
<feature type="transmembrane region" description="Helical" evidence="8">
    <location>
        <begin position="136"/>
        <end position="156"/>
    </location>
</feature>
<evidence type="ECO:0000256" key="5">
    <source>
        <dbReference type="ARBA" id="ARBA00022960"/>
    </source>
</evidence>